<accession>A0A0P0GL01</accession>
<reference evidence="6 8" key="2">
    <citation type="journal article" date="2019" name="Nat. Med.">
        <title>A library of human gut bacterial isolates paired with longitudinal multiomics data enables mechanistic microbiome research.</title>
        <authorList>
            <person name="Poyet M."/>
            <person name="Groussin M."/>
            <person name="Gibbons S.M."/>
            <person name="Avila-Pacheco J."/>
            <person name="Jiang X."/>
            <person name="Kearney S.M."/>
            <person name="Perrotta A.R."/>
            <person name="Berdy B."/>
            <person name="Zhao S."/>
            <person name="Lieberman T.D."/>
            <person name="Swanson P.K."/>
            <person name="Smith M."/>
            <person name="Roesemann S."/>
            <person name="Alexander J.E."/>
            <person name="Rich S.A."/>
            <person name="Livny J."/>
            <person name="Vlamakis H."/>
            <person name="Clish C."/>
            <person name="Bullock K."/>
            <person name="Deik A."/>
            <person name="Scott J."/>
            <person name="Pierce K.A."/>
            <person name="Xavier R.J."/>
            <person name="Alm E.J."/>
        </authorList>
    </citation>
    <scope>NUCLEOTIDE SEQUENCE [LARGE SCALE GENOMIC DNA]</scope>
    <source>
        <strain evidence="6 8">BIOML-A6</strain>
    </source>
</reference>
<name>A0A0P0GL01_9BACE</name>
<organism evidence="5 7">
    <name type="scientific">Bacteroides cellulosilyticus</name>
    <dbReference type="NCBI Taxonomy" id="246787"/>
    <lineage>
        <taxon>Bacteria</taxon>
        <taxon>Pseudomonadati</taxon>
        <taxon>Bacteroidota</taxon>
        <taxon>Bacteroidia</taxon>
        <taxon>Bacteroidales</taxon>
        <taxon>Bacteroidaceae</taxon>
        <taxon>Bacteroides</taxon>
    </lineage>
</organism>
<dbReference type="Pfam" id="PF04422">
    <property type="entry name" value="FrhB_FdhB_N"/>
    <property type="match status" value="1"/>
</dbReference>
<dbReference type="InterPro" id="IPR052977">
    <property type="entry name" value="Polyferredoxin-like_ET"/>
</dbReference>
<dbReference type="InterPro" id="IPR007516">
    <property type="entry name" value="Co_F420_Hydgase/DH_bsu_N"/>
</dbReference>
<evidence type="ECO:0000313" key="7">
    <source>
        <dbReference type="Proteomes" id="UP000061809"/>
    </source>
</evidence>
<keyword evidence="2" id="KW-0408">Iron</keyword>
<feature type="domain" description="4Fe-4S ferredoxin-type" evidence="4">
    <location>
        <begin position="39"/>
        <end position="68"/>
    </location>
</feature>
<dbReference type="PROSITE" id="PS51379">
    <property type="entry name" value="4FE4S_FER_2"/>
    <property type="match status" value="2"/>
</dbReference>
<sequence length="402" mass="45872">MITEQFEICNKELCTGCGACAQICALNCILMTADDEGFIYPAIDFNRCISCNKCRKICPVNSPVTKTPSQFYMAWHNSSDVLLKSSSGGIFTSLANYIFEKKGVVFGVAQNPEKVYAYHVAIENADSLDKLRKSKYYQSDTLLVYKEVKNLLAQGRWVLFTGTACQIVALQNVLGNICKDTLVTMDVLCHGITSSKVIRYYLADMENIFGKHIVGFDFRAKTPRFGWAKSTKVRLHFSDNKMYTYSYEEDLFFPGFNKNLFLRESCYHCSYCGTQRVSDFTAADFWGIDRNSVSKEQLYNGISLLLVNTEKGNHIKADLSDVLYTRMVDAENLIPKTSLALTRPCDRPKERDIIFSMFARCGYVETLHKLIPQHFKKVRKKKYITTIIGERGYQLLKMVLHK</sequence>
<proteinExistence type="predicted"/>
<evidence type="ECO:0000256" key="2">
    <source>
        <dbReference type="ARBA" id="ARBA00023004"/>
    </source>
</evidence>
<evidence type="ECO:0000256" key="1">
    <source>
        <dbReference type="ARBA" id="ARBA00022723"/>
    </source>
</evidence>
<evidence type="ECO:0000313" key="8">
    <source>
        <dbReference type="Proteomes" id="UP000448877"/>
    </source>
</evidence>
<keyword evidence="1" id="KW-0479">Metal-binding</keyword>
<protein>
    <submittedName>
        <fullName evidence="6">4Fe-4S dicluster domain-containing protein</fullName>
    </submittedName>
    <submittedName>
        <fullName evidence="5">Ferredoxin</fullName>
    </submittedName>
</protein>
<dbReference type="InterPro" id="IPR017896">
    <property type="entry name" value="4Fe4S_Fe-S-bd"/>
</dbReference>
<dbReference type="InterPro" id="IPR007525">
    <property type="entry name" value="FrhB_FdhB_C"/>
</dbReference>
<keyword evidence="3" id="KW-0411">Iron-sulfur</keyword>
<dbReference type="AlphaFoldDB" id="A0A0P0GL01"/>
<dbReference type="KEGG" id="bcel:BcellWH2_00496"/>
<dbReference type="Proteomes" id="UP000061809">
    <property type="component" value="Chromosome"/>
</dbReference>
<dbReference type="GO" id="GO:0046872">
    <property type="term" value="F:metal ion binding"/>
    <property type="evidence" value="ECO:0007669"/>
    <property type="project" value="UniProtKB-KW"/>
</dbReference>
<dbReference type="PROSITE" id="PS00198">
    <property type="entry name" value="4FE4S_FER_1"/>
    <property type="match status" value="1"/>
</dbReference>
<dbReference type="PANTHER" id="PTHR43193:SF2">
    <property type="entry name" value="POLYFERREDOXIN PROTEIN FWDF"/>
    <property type="match status" value="1"/>
</dbReference>
<evidence type="ECO:0000313" key="5">
    <source>
        <dbReference type="EMBL" id="ALJ57764.1"/>
    </source>
</evidence>
<evidence type="ECO:0000313" key="6">
    <source>
        <dbReference type="EMBL" id="KAA5411867.1"/>
    </source>
</evidence>
<dbReference type="GO" id="GO:0051536">
    <property type="term" value="F:iron-sulfur cluster binding"/>
    <property type="evidence" value="ECO:0007669"/>
    <property type="project" value="UniProtKB-KW"/>
</dbReference>
<dbReference type="SUPFAM" id="SSF54862">
    <property type="entry name" value="4Fe-4S ferredoxins"/>
    <property type="match status" value="1"/>
</dbReference>
<dbReference type="PANTHER" id="PTHR43193">
    <property type="match status" value="1"/>
</dbReference>
<dbReference type="EMBL" id="CP012801">
    <property type="protein sequence ID" value="ALJ57764.1"/>
    <property type="molecule type" value="Genomic_DNA"/>
</dbReference>
<dbReference type="PATRIC" id="fig|246787.4.peg.517"/>
<dbReference type="GeneID" id="66308097"/>
<dbReference type="RefSeq" id="WP_007218033.1">
    <property type="nucleotide sequence ID" value="NZ_CP012801.1"/>
</dbReference>
<dbReference type="Gene3D" id="3.30.70.20">
    <property type="match status" value="1"/>
</dbReference>
<evidence type="ECO:0000256" key="3">
    <source>
        <dbReference type="ARBA" id="ARBA00023014"/>
    </source>
</evidence>
<dbReference type="InterPro" id="IPR017900">
    <property type="entry name" value="4Fe4S_Fe_S_CS"/>
</dbReference>
<feature type="domain" description="4Fe-4S ferredoxin-type" evidence="4">
    <location>
        <begin position="4"/>
        <end position="34"/>
    </location>
</feature>
<dbReference type="Pfam" id="PF04432">
    <property type="entry name" value="FrhB_FdhB_C"/>
    <property type="match status" value="1"/>
</dbReference>
<dbReference type="Pfam" id="PF12838">
    <property type="entry name" value="Fer4_7"/>
    <property type="match status" value="1"/>
</dbReference>
<gene>
    <name evidence="5" type="ORF">BcellWH2_00496</name>
    <name evidence="6" type="ORF">F2Y81_27810</name>
</gene>
<dbReference type="EMBL" id="VVYV01000092">
    <property type="protein sequence ID" value="KAA5411867.1"/>
    <property type="molecule type" value="Genomic_DNA"/>
</dbReference>
<dbReference type="Proteomes" id="UP000448877">
    <property type="component" value="Unassembled WGS sequence"/>
</dbReference>
<reference evidence="5 7" key="1">
    <citation type="journal article" date="2015" name="Science">
        <title>Genetic determinants of in vivo fitness and diet responsiveness in multiple human gut Bacteroides.</title>
        <authorList>
            <person name="Wu M."/>
            <person name="McNulty N.P."/>
            <person name="Rodionov D.A."/>
            <person name="Khoroshkin M.S."/>
            <person name="Griffin N.W."/>
            <person name="Cheng J."/>
            <person name="Latreille P."/>
            <person name="Kerstetter R.A."/>
            <person name="Terrapon N."/>
            <person name="Henrissat B."/>
            <person name="Osterman A.L."/>
            <person name="Gordon J.I."/>
        </authorList>
    </citation>
    <scope>NUCLEOTIDE SEQUENCE [LARGE SCALE GENOMIC DNA]</scope>
    <source>
        <strain evidence="5 7">WH2</strain>
    </source>
</reference>
<evidence type="ECO:0000259" key="4">
    <source>
        <dbReference type="PROSITE" id="PS51379"/>
    </source>
</evidence>